<name>A0A4Q1CAA6_9BACT</name>
<dbReference type="Proteomes" id="UP000290218">
    <property type="component" value="Unassembled WGS sequence"/>
</dbReference>
<dbReference type="EMBL" id="SDHX01000001">
    <property type="protein sequence ID" value="RXK55954.1"/>
    <property type="molecule type" value="Genomic_DNA"/>
</dbReference>
<reference evidence="2 3" key="1">
    <citation type="submission" date="2019-01" db="EMBL/GenBank/DDBJ databases">
        <title>Lacunisphaera sp. strain TWA-58.</title>
        <authorList>
            <person name="Chen W.-M."/>
        </authorList>
    </citation>
    <scope>NUCLEOTIDE SEQUENCE [LARGE SCALE GENOMIC DNA]</scope>
    <source>
        <strain evidence="2 3">TWA-58</strain>
    </source>
</reference>
<evidence type="ECO:0000313" key="3">
    <source>
        <dbReference type="Proteomes" id="UP000290218"/>
    </source>
</evidence>
<keyword evidence="3" id="KW-1185">Reference proteome</keyword>
<comment type="caution">
    <text evidence="2">The sequence shown here is derived from an EMBL/GenBank/DDBJ whole genome shotgun (WGS) entry which is preliminary data.</text>
</comment>
<dbReference type="RefSeq" id="WP_129047321.1">
    <property type="nucleotide sequence ID" value="NZ_SDHX01000001.1"/>
</dbReference>
<protein>
    <recommendedName>
        <fullName evidence="1">Predicted 3'-5' exonuclease PolB-like domain-containing protein</fullName>
    </recommendedName>
</protein>
<sequence>MKTKLTSLNQISHVALAIKTVPRFALCDYEPQAQDNINRLIAQARSKFPGLTYEQYASLNPDFGRIICISVGYIVENADGDPVMRLKSYTGSEEEQLTEFNRHLANYGNTFVHAKGRSFDVPFILARMSAQEMHCANKNFAAQHRPNGYPHLDLTEYHADHGPGGRLPLSLVASMAGVASPGFDFNGQKLWAAFHGGEHRLIARHCEWSVATTLNLLRILVGNYEPIPCERYYSVEVDGECGHLAAADANGCCPSVWDDRPQFFVPSDRIPPIRPERFAS</sequence>
<gene>
    <name evidence="2" type="ORF">ESB00_08765</name>
</gene>
<evidence type="ECO:0000259" key="1">
    <source>
        <dbReference type="Pfam" id="PF10108"/>
    </source>
</evidence>
<proteinExistence type="predicted"/>
<feature type="domain" description="Predicted 3'-5' exonuclease PolB-like" evidence="1">
    <location>
        <begin position="62"/>
        <end position="214"/>
    </location>
</feature>
<dbReference type="InterPro" id="IPR019288">
    <property type="entry name" value="3'-5'_exonuclease_PolB-like"/>
</dbReference>
<evidence type="ECO:0000313" key="2">
    <source>
        <dbReference type="EMBL" id="RXK55954.1"/>
    </source>
</evidence>
<dbReference type="SUPFAM" id="SSF53098">
    <property type="entry name" value="Ribonuclease H-like"/>
    <property type="match status" value="1"/>
</dbReference>
<dbReference type="InterPro" id="IPR012337">
    <property type="entry name" value="RNaseH-like_sf"/>
</dbReference>
<dbReference type="AlphaFoldDB" id="A0A4Q1CAA6"/>
<organism evidence="2 3">
    <name type="scientific">Oleiharenicola lentus</name>
    <dbReference type="NCBI Taxonomy" id="2508720"/>
    <lineage>
        <taxon>Bacteria</taxon>
        <taxon>Pseudomonadati</taxon>
        <taxon>Verrucomicrobiota</taxon>
        <taxon>Opitutia</taxon>
        <taxon>Opitutales</taxon>
        <taxon>Opitutaceae</taxon>
        <taxon>Oleiharenicola</taxon>
    </lineage>
</organism>
<dbReference type="OrthoDB" id="9773351at2"/>
<dbReference type="Pfam" id="PF10108">
    <property type="entry name" value="DNA_pol_B_exo2"/>
    <property type="match status" value="1"/>
</dbReference>
<accession>A0A4Q1CAA6</accession>